<evidence type="ECO:0000313" key="2">
    <source>
        <dbReference type="Proteomes" id="UP000606974"/>
    </source>
</evidence>
<accession>A0A8H7A9V9</accession>
<organism evidence="1 2">
    <name type="scientific">Endocarpon pusillum</name>
    <dbReference type="NCBI Taxonomy" id="364733"/>
    <lineage>
        <taxon>Eukaryota</taxon>
        <taxon>Fungi</taxon>
        <taxon>Dikarya</taxon>
        <taxon>Ascomycota</taxon>
        <taxon>Pezizomycotina</taxon>
        <taxon>Eurotiomycetes</taxon>
        <taxon>Chaetothyriomycetidae</taxon>
        <taxon>Verrucariales</taxon>
        <taxon>Verrucariaceae</taxon>
        <taxon>Endocarpon</taxon>
    </lineage>
</organism>
<name>A0A8H7A9V9_9EURO</name>
<gene>
    <name evidence="1" type="ORF">GJ744_001062</name>
</gene>
<proteinExistence type="predicted"/>
<reference evidence="1" key="1">
    <citation type="submission" date="2020-02" db="EMBL/GenBank/DDBJ databases">
        <authorList>
            <person name="Palmer J.M."/>
        </authorList>
    </citation>
    <scope>NUCLEOTIDE SEQUENCE</scope>
    <source>
        <strain evidence="1">EPUS1.4</strain>
        <tissue evidence="1">Thallus</tissue>
    </source>
</reference>
<dbReference type="Proteomes" id="UP000606974">
    <property type="component" value="Unassembled WGS sequence"/>
</dbReference>
<dbReference type="EMBL" id="JAACFV010000113">
    <property type="protein sequence ID" value="KAF7505275.1"/>
    <property type="molecule type" value="Genomic_DNA"/>
</dbReference>
<evidence type="ECO:0000313" key="1">
    <source>
        <dbReference type="EMBL" id="KAF7505275.1"/>
    </source>
</evidence>
<protein>
    <submittedName>
        <fullName evidence="1">Uncharacterized protein</fullName>
    </submittedName>
</protein>
<comment type="caution">
    <text evidence="1">The sequence shown here is derived from an EMBL/GenBank/DDBJ whole genome shotgun (WGS) entry which is preliminary data.</text>
</comment>
<dbReference type="AlphaFoldDB" id="A0A8H7A9V9"/>
<sequence>MIPKTPSIMTAHSRLLTRCVGERNEACGKRIRSPRRFRAVLCFSSIVCAVHQELRCPDLVLVSIFDVHVAIELNRMLICRVVNSGDGSFVDQLAVVVIIIVCGQEYRFPFCVASSNMTDDTRKNFHCMRSPDVAPFQTMYVKGCQYFWDAEQGRH</sequence>
<keyword evidence="2" id="KW-1185">Reference proteome</keyword>